<comment type="caution">
    <text evidence="2">The sequence shown here is derived from an EMBL/GenBank/DDBJ whole genome shotgun (WGS) entry which is preliminary data.</text>
</comment>
<organism evidence="2 3">
    <name type="scientific">Multifurca ochricompacta</name>
    <dbReference type="NCBI Taxonomy" id="376703"/>
    <lineage>
        <taxon>Eukaryota</taxon>
        <taxon>Fungi</taxon>
        <taxon>Dikarya</taxon>
        <taxon>Basidiomycota</taxon>
        <taxon>Agaricomycotina</taxon>
        <taxon>Agaricomycetes</taxon>
        <taxon>Russulales</taxon>
        <taxon>Russulaceae</taxon>
        <taxon>Multifurca</taxon>
    </lineage>
</organism>
<evidence type="ECO:0000313" key="3">
    <source>
        <dbReference type="Proteomes" id="UP001203297"/>
    </source>
</evidence>
<feature type="transmembrane region" description="Helical" evidence="1">
    <location>
        <begin position="127"/>
        <end position="146"/>
    </location>
</feature>
<dbReference type="AlphaFoldDB" id="A0AAD4LZ40"/>
<evidence type="ECO:0000313" key="2">
    <source>
        <dbReference type="EMBL" id="KAI0295835.1"/>
    </source>
</evidence>
<reference evidence="2" key="1">
    <citation type="journal article" date="2022" name="New Phytol.">
        <title>Evolutionary transition to the ectomycorrhizal habit in the genomes of a hyperdiverse lineage of mushroom-forming fungi.</title>
        <authorList>
            <person name="Looney B."/>
            <person name="Miyauchi S."/>
            <person name="Morin E."/>
            <person name="Drula E."/>
            <person name="Courty P.E."/>
            <person name="Kohler A."/>
            <person name="Kuo A."/>
            <person name="LaButti K."/>
            <person name="Pangilinan J."/>
            <person name="Lipzen A."/>
            <person name="Riley R."/>
            <person name="Andreopoulos W."/>
            <person name="He G."/>
            <person name="Johnson J."/>
            <person name="Nolan M."/>
            <person name="Tritt A."/>
            <person name="Barry K.W."/>
            <person name="Grigoriev I.V."/>
            <person name="Nagy L.G."/>
            <person name="Hibbett D."/>
            <person name="Henrissat B."/>
            <person name="Matheny P.B."/>
            <person name="Labbe J."/>
            <person name="Martin F.M."/>
        </authorList>
    </citation>
    <scope>NUCLEOTIDE SEQUENCE</scope>
    <source>
        <strain evidence="2">BPL690</strain>
    </source>
</reference>
<feature type="transmembrane region" description="Helical" evidence="1">
    <location>
        <begin position="53"/>
        <end position="74"/>
    </location>
</feature>
<keyword evidence="3" id="KW-1185">Reference proteome</keyword>
<protein>
    <submittedName>
        <fullName evidence="2">Uncharacterized protein</fullName>
    </submittedName>
</protein>
<sequence>MTDWQSPAVVAANFSALVKLVHAMGGVLIWDFVSNLDFDISFFTGKRKLLSSYWIYMGARWCPLFAVITLLIGFNAKREINCEVRLRLPCSDEKETEPPSRHGLYLSMYEGFLLQRRHLESFVTIQAFAYLSFVFASALIVLRIAAIWERNKVAIALASVAWLTNAGSYIHSTATVRAGWTGNTCAVLNTSESKINIMKGGVWWLLYTQGLAWIVVVTLAEVPAAVFIVLNLNGAMNLMFQVPELIIMALGASRIYRALVDFVHQNRYVPSTDVGFNGGSNEPTVGRFVARAGQTYRTGTTLTAGTDRQVFVMDSLNSPVYSTGHGHDKMTKIGADDMA</sequence>
<dbReference type="EMBL" id="WTXG01000054">
    <property type="protein sequence ID" value="KAI0295835.1"/>
    <property type="molecule type" value="Genomic_DNA"/>
</dbReference>
<keyword evidence="1" id="KW-0812">Transmembrane</keyword>
<evidence type="ECO:0000256" key="1">
    <source>
        <dbReference type="SAM" id="Phobius"/>
    </source>
</evidence>
<keyword evidence="1" id="KW-0472">Membrane</keyword>
<proteinExistence type="predicted"/>
<name>A0AAD4LZ40_9AGAM</name>
<gene>
    <name evidence="2" type="ORF">B0F90DRAFT_1820274</name>
</gene>
<accession>A0AAD4LZ40</accession>
<feature type="transmembrane region" description="Helical" evidence="1">
    <location>
        <begin position="12"/>
        <end position="33"/>
    </location>
</feature>
<feature type="transmembrane region" description="Helical" evidence="1">
    <location>
        <begin position="211"/>
        <end position="232"/>
    </location>
</feature>
<keyword evidence="1" id="KW-1133">Transmembrane helix</keyword>
<dbReference type="Proteomes" id="UP001203297">
    <property type="component" value="Unassembled WGS sequence"/>
</dbReference>